<dbReference type="Proteomes" id="UP000272942">
    <property type="component" value="Unassembled WGS sequence"/>
</dbReference>
<dbReference type="InterPro" id="IPR023123">
    <property type="entry name" value="Tubulin_C"/>
</dbReference>
<dbReference type="GO" id="GO:0005874">
    <property type="term" value="C:microtubule"/>
    <property type="evidence" value="ECO:0007669"/>
    <property type="project" value="UniProtKB-KW"/>
</dbReference>
<evidence type="ECO:0000256" key="1">
    <source>
        <dbReference type="ARBA" id="ARBA00009636"/>
    </source>
</evidence>
<dbReference type="SUPFAM" id="SSF55307">
    <property type="entry name" value="Tubulin C-terminal domain-like"/>
    <property type="match status" value="1"/>
</dbReference>
<comment type="similarity">
    <text evidence="1">Belongs to the tubulin family.</text>
</comment>
<dbReference type="OrthoDB" id="6073114at2759"/>
<evidence type="ECO:0008006" key="7">
    <source>
        <dbReference type="Google" id="ProtNLM"/>
    </source>
</evidence>
<dbReference type="Gene3D" id="1.10.287.600">
    <property type="entry name" value="Helix hairpin bin"/>
    <property type="match status" value="1"/>
</dbReference>
<organism evidence="5 6">
    <name type="scientific">Echinostoma caproni</name>
    <dbReference type="NCBI Taxonomy" id="27848"/>
    <lineage>
        <taxon>Eukaryota</taxon>
        <taxon>Metazoa</taxon>
        <taxon>Spiralia</taxon>
        <taxon>Lophotrochozoa</taxon>
        <taxon>Platyhelminthes</taxon>
        <taxon>Trematoda</taxon>
        <taxon>Digenea</taxon>
        <taxon>Plagiorchiida</taxon>
        <taxon>Echinostomata</taxon>
        <taxon>Echinostomatoidea</taxon>
        <taxon>Echinostomatidae</taxon>
        <taxon>Echinostoma</taxon>
    </lineage>
</organism>
<keyword evidence="3" id="KW-0547">Nucleotide-binding</keyword>
<gene>
    <name evidence="5" type="ORF">ECPE_LOCUS16198</name>
</gene>
<dbReference type="InterPro" id="IPR008280">
    <property type="entry name" value="Tub_FtsZ_C"/>
</dbReference>
<keyword evidence="2" id="KW-0493">Microtubule</keyword>
<evidence type="ECO:0000256" key="2">
    <source>
        <dbReference type="ARBA" id="ARBA00022701"/>
    </source>
</evidence>
<keyword evidence="4" id="KW-0342">GTP-binding</keyword>
<reference evidence="5 6" key="1">
    <citation type="submission" date="2018-11" db="EMBL/GenBank/DDBJ databases">
        <authorList>
            <consortium name="Pathogen Informatics"/>
        </authorList>
    </citation>
    <scope>NUCLEOTIDE SEQUENCE [LARGE SCALE GENOMIC DNA]</scope>
    <source>
        <strain evidence="5 6">Egypt</strain>
    </source>
</reference>
<proteinExistence type="inferred from homology"/>
<evidence type="ECO:0000256" key="3">
    <source>
        <dbReference type="ARBA" id="ARBA00022741"/>
    </source>
</evidence>
<dbReference type="EMBL" id="UZAN01063361">
    <property type="protein sequence ID" value="VDP93470.1"/>
    <property type="molecule type" value="Genomic_DNA"/>
</dbReference>
<dbReference type="AlphaFoldDB" id="A0A3P8HRS7"/>
<evidence type="ECO:0000313" key="5">
    <source>
        <dbReference type="EMBL" id="VDP93470.1"/>
    </source>
</evidence>
<keyword evidence="6" id="KW-1185">Reference proteome</keyword>
<evidence type="ECO:0000256" key="4">
    <source>
        <dbReference type="ARBA" id="ARBA00023134"/>
    </source>
</evidence>
<evidence type="ECO:0000313" key="6">
    <source>
        <dbReference type="Proteomes" id="UP000272942"/>
    </source>
</evidence>
<sequence length="118" mass="13367">MLTLHNSTVLLPSMQRLVNEFVHLFSRRAFVHWFVAEGMDEDEFGQALNLITDLRDLYNQVTKLPPASSDYFPSVCKPIGCVKKFNCVALRSTIMTQYYMSNPGTTDPFVCQIADNGV</sequence>
<accession>A0A3P8HRS7</accession>
<name>A0A3P8HRS7_9TREM</name>
<dbReference type="GO" id="GO:0005525">
    <property type="term" value="F:GTP binding"/>
    <property type="evidence" value="ECO:0007669"/>
    <property type="project" value="UniProtKB-KW"/>
</dbReference>
<protein>
    <recommendedName>
        <fullName evidence="7">Tubulin_C domain-containing protein</fullName>
    </recommendedName>
</protein>